<dbReference type="Pfam" id="PF04186">
    <property type="entry name" value="FxsA"/>
    <property type="match status" value="1"/>
</dbReference>
<evidence type="ECO:0000313" key="2">
    <source>
        <dbReference type="EMBL" id="STZ62072.1"/>
    </source>
</evidence>
<dbReference type="InterPro" id="IPR007313">
    <property type="entry name" value="FxsA"/>
</dbReference>
<gene>
    <name evidence="2" type="primary">fxsA</name>
    <name evidence="2" type="ORF">NCTC10821_05635</name>
</gene>
<keyword evidence="1" id="KW-0472">Membrane</keyword>
<evidence type="ECO:0000313" key="3">
    <source>
        <dbReference type="Proteomes" id="UP000254978"/>
    </source>
</evidence>
<dbReference type="Proteomes" id="UP000254978">
    <property type="component" value="Unassembled WGS sequence"/>
</dbReference>
<dbReference type="RefSeq" id="WP_115280855.1">
    <property type="nucleotide sequence ID" value="NZ_AP022600.1"/>
</dbReference>
<organism evidence="2 3">
    <name type="scientific">Mycolicibacterium tokaiense</name>
    <dbReference type="NCBI Taxonomy" id="39695"/>
    <lineage>
        <taxon>Bacteria</taxon>
        <taxon>Bacillati</taxon>
        <taxon>Actinomycetota</taxon>
        <taxon>Actinomycetes</taxon>
        <taxon>Mycobacteriales</taxon>
        <taxon>Mycobacteriaceae</taxon>
        <taxon>Mycolicibacterium</taxon>
    </lineage>
</organism>
<feature type="transmembrane region" description="Helical" evidence="1">
    <location>
        <begin position="30"/>
        <end position="48"/>
    </location>
</feature>
<keyword evidence="3" id="KW-1185">Reference proteome</keyword>
<keyword evidence="1" id="KW-0812">Transmembrane</keyword>
<sequence>MVKRFFLLYVLVEMAVIVALTATIGFGWTLIALIGTFVLGLLLAGSQARRQLVKLQQGMKDPHGAVTDSALVALGSVLVFVPGLVTTVVGLLMLAPPTRAAMRPLAGLVAAKGLSRRVTVVNLGGGVPPRGRGQYIDGEVVDVHDDVPVDRPLEAKPD</sequence>
<dbReference type="OrthoDB" id="4641426at2"/>
<dbReference type="PANTHER" id="PTHR35335:SF1">
    <property type="entry name" value="UPF0716 PROTEIN FXSA"/>
    <property type="match status" value="1"/>
</dbReference>
<evidence type="ECO:0000256" key="1">
    <source>
        <dbReference type="SAM" id="Phobius"/>
    </source>
</evidence>
<accession>A0A378TMQ1</accession>
<reference evidence="2 3" key="1">
    <citation type="submission" date="2018-06" db="EMBL/GenBank/DDBJ databases">
        <authorList>
            <consortium name="Pathogen Informatics"/>
            <person name="Doyle S."/>
        </authorList>
    </citation>
    <scope>NUCLEOTIDE SEQUENCE [LARGE SCALE GENOMIC DNA]</scope>
    <source>
        <strain evidence="2 3">NCTC10821</strain>
    </source>
</reference>
<name>A0A378TMQ1_9MYCO</name>
<proteinExistence type="predicted"/>
<keyword evidence="1" id="KW-1133">Transmembrane helix</keyword>
<dbReference type="EMBL" id="UGQT01000001">
    <property type="protein sequence ID" value="STZ62072.1"/>
    <property type="molecule type" value="Genomic_DNA"/>
</dbReference>
<dbReference type="NCBIfam" id="NF008528">
    <property type="entry name" value="PRK11463.1-2"/>
    <property type="match status" value="1"/>
</dbReference>
<protein>
    <submittedName>
        <fullName evidence="2">FxsA cytoplasmic membrane protein</fullName>
    </submittedName>
</protein>
<dbReference type="GO" id="GO:0016020">
    <property type="term" value="C:membrane"/>
    <property type="evidence" value="ECO:0007669"/>
    <property type="project" value="InterPro"/>
</dbReference>
<feature type="transmembrane region" description="Helical" evidence="1">
    <location>
        <begin position="5"/>
        <end position="24"/>
    </location>
</feature>
<dbReference type="PANTHER" id="PTHR35335">
    <property type="entry name" value="UPF0716 PROTEIN FXSA"/>
    <property type="match status" value="1"/>
</dbReference>
<dbReference type="AlphaFoldDB" id="A0A378TMQ1"/>
<feature type="transmembrane region" description="Helical" evidence="1">
    <location>
        <begin position="69"/>
        <end position="95"/>
    </location>
</feature>